<keyword evidence="3" id="KW-0378">Hydrolase</keyword>
<reference evidence="4" key="1">
    <citation type="journal article" date="2019" name="Int. J. Syst. Evol. Microbiol.">
        <title>The Global Catalogue of Microorganisms (GCM) 10K type strain sequencing project: providing services to taxonomists for standard genome sequencing and annotation.</title>
        <authorList>
            <consortium name="The Broad Institute Genomics Platform"/>
            <consortium name="The Broad Institute Genome Sequencing Center for Infectious Disease"/>
            <person name="Wu L."/>
            <person name="Ma J."/>
        </authorList>
    </citation>
    <scope>NUCLEOTIDE SEQUENCE [LARGE SCALE GENOMIC DNA]</scope>
    <source>
        <strain evidence="4">CGMCC 4.7106</strain>
    </source>
</reference>
<keyword evidence="1" id="KW-0472">Membrane</keyword>
<dbReference type="PANTHER" id="PTHR12277">
    <property type="entry name" value="ALPHA/BETA HYDROLASE DOMAIN-CONTAINING PROTEIN"/>
    <property type="match status" value="1"/>
</dbReference>
<organism evidence="3 4">
    <name type="scientific">Luteolibacter algae</name>
    <dbReference type="NCBI Taxonomy" id="454151"/>
    <lineage>
        <taxon>Bacteria</taxon>
        <taxon>Pseudomonadati</taxon>
        <taxon>Verrucomicrobiota</taxon>
        <taxon>Verrucomicrobiia</taxon>
        <taxon>Verrucomicrobiales</taxon>
        <taxon>Verrucomicrobiaceae</taxon>
        <taxon>Luteolibacter</taxon>
    </lineage>
</organism>
<dbReference type="InterPro" id="IPR029058">
    <property type="entry name" value="AB_hydrolase_fold"/>
</dbReference>
<protein>
    <submittedName>
        <fullName evidence="3">Alpha/beta hydrolase</fullName>
    </submittedName>
</protein>
<keyword evidence="4" id="KW-1185">Reference proteome</keyword>
<dbReference type="EMBL" id="JBHUIT010000007">
    <property type="protein sequence ID" value="MFD2256364.1"/>
    <property type="molecule type" value="Genomic_DNA"/>
</dbReference>
<keyword evidence="1" id="KW-0812">Transmembrane</keyword>
<name>A0ABW5D8N5_9BACT</name>
<sequence>MKFPHTMNDGKTPASDSSAFPWKRLMARMAVWFLLAVVIFFGVIVWWCANEVAQPGRRPIHAGASAFFDGTAKAGYSVETFTSSQGVPALLCTPEVVGVFSPRAGLIRQQLGERGVEIPASGKIVGTIVILHGRGGMKEDYLAVAERFCAVGFRCLILDLPGHGGNPGKFTTYGVLEAPMVLECYQEAAGEYGFSGDPCMLFGQSMGGSVAVYTAALPESPFRSMVVVSSFDSLRTVIGKKTDSLLGLALGGLVEATANHVYGWRTGVKFSEIRPCDEAAKIHIPSLLVHGDDDNFVTAESGKLLFDALPDEDKKQWLIIPGGNHNNVLITDYPLYSTIAEWFLESAMDDTVSKKTRLPDLMPQ</sequence>
<evidence type="ECO:0000313" key="3">
    <source>
        <dbReference type="EMBL" id="MFD2256364.1"/>
    </source>
</evidence>
<dbReference type="SUPFAM" id="SSF53474">
    <property type="entry name" value="alpha/beta-Hydrolases"/>
    <property type="match status" value="1"/>
</dbReference>
<dbReference type="Pfam" id="PF12146">
    <property type="entry name" value="Hydrolase_4"/>
    <property type="match status" value="1"/>
</dbReference>
<comment type="caution">
    <text evidence="3">The sequence shown here is derived from an EMBL/GenBank/DDBJ whole genome shotgun (WGS) entry which is preliminary data.</text>
</comment>
<dbReference type="Proteomes" id="UP001597375">
    <property type="component" value="Unassembled WGS sequence"/>
</dbReference>
<keyword evidence="1" id="KW-1133">Transmembrane helix</keyword>
<dbReference type="PANTHER" id="PTHR12277:SF81">
    <property type="entry name" value="PROTEIN ABHD13"/>
    <property type="match status" value="1"/>
</dbReference>
<evidence type="ECO:0000259" key="2">
    <source>
        <dbReference type="Pfam" id="PF12146"/>
    </source>
</evidence>
<feature type="domain" description="Serine aminopeptidase S33" evidence="2">
    <location>
        <begin position="124"/>
        <end position="231"/>
    </location>
</feature>
<dbReference type="Gene3D" id="3.40.50.1820">
    <property type="entry name" value="alpha/beta hydrolase"/>
    <property type="match status" value="1"/>
</dbReference>
<accession>A0ABW5D8N5</accession>
<gene>
    <name evidence="3" type="ORF">ACFSSA_06740</name>
</gene>
<evidence type="ECO:0000256" key="1">
    <source>
        <dbReference type="SAM" id="Phobius"/>
    </source>
</evidence>
<dbReference type="GO" id="GO:0016787">
    <property type="term" value="F:hydrolase activity"/>
    <property type="evidence" value="ECO:0007669"/>
    <property type="project" value="UniProtKB-KW"/>
</dbReference>
<dbReference type="InterPro" id="IPR022742">
    <property type="entry name" value="Hydrolase_4"/>
</dbReference>
<evidence type="ECO:0000313" key="4">
    <source>
        <dbReference type="Proteomes" id="UP001597375"/>
    </source>
</evidence>
<proteinExistence type="predicted"/>
<feature type="transmembrane region" description="Helical" evidence="1">
    <location>
        <begin position="29"/>
        <end position="47"/>
    </location>
</feature>